<evidence type="ECO:0000256" key="1">
    <source>
        <dbReference type="ARBA" id="ARBA00004123"/>
    </source>
</evidence>
<sequence>MSGASLVNMSYGHLAAAFPVGSPGLPTPPQMNGSPSPPSSNPRHSLSLTTSSAASPLSSPASSSLLGSGGLLNNSGPLGAVASAAPSGMNGLGSSPAGPTTHPHHQQHQQCCENGRPVMTDPHTGQTVCSCQYSSALLSYSRLPPGLGAPPSSLFGPAGAGGAYSAAAAAAAACGAQSPYMPLGAEGSAFYTPLGANGSNIRDGSDAWRSLGQPSLYDTSAMGFYPYGTGYGGLDLNARRKNATRESTNTLKAWLQEHIKNPYPTKGEKIMLAIITKMTLTQ</sequence>
<keyword evidence="4" id="KW-0371">Homeobox</keyword>
<feature type="non-terminal residue" evidence="8">
    <location>
        <position position="282"/>
    </location>
</feature>
<dbReference type="Proteomes" id="UP000271974">
    <property type="component" value="Unassembled WGS sequence"/>
</dbReference>
<dbReference type="GO" id="GO:0030182">
    <property type="term" value="P:neuron differentiation"/>
    <property type="evidence" value="ECO:0007669"/>
    <property type="project" value="TreeGrafter"/>
</dbReference>
<evidence type="ECO:0000256" key="5">
    <source>
        <dbReference type="ARBA" id="ARBA00023242"/>
    </source>
</evidence>
<feature type="region of interest" description="Disordered" evidence="6">
    <location>
        <begin position="18"/>
        <end position="64"/>
    </location>
</feature>
<evidence type="ECO:0000313" key="8">
    <source>
        <dbReference type="EMBL" id="RUS72845.1"/>
    </source>
</evidence>
<dbReference type="InterPro" id="IPR001356">
    <property type="entry name" value="HD"/>
</dbReference>
<gene>
    <name evidence="8" type="ORF">EGW08_019395</name>
</gene>
<dbReference type="Gene3D" id="1.10.10.60">
    <property type="entry name" value="Homeodomain-like"/>
    <property type="match status" value="1"/>
</dbReference>
<reference evidence="8 9" key="1">
    <citation type="submission" date="2019-01" db="EMBL/GenBank/DDBJ databases">
        <title>A draft genome assembly of the solar-powered sea slug Elysia chlorotica.</title>
        <authorList>
            <person name="Cai H."/>
            <person name="Li Q."/>
            <person name="Fang X."/>
            <person name="Li J."/>
            <person name="Curtis N.E."/>
            <person name="Altenburger A."/>
            <person name="Shibata T."/>
            <person name="Feng M."/>
            <person name="Maeda T."/>
            <person name="Schwartz J.A."/>
            <person name="Shigenobu S."/>
            <person name="Lundholm N."/>
            <person name="Nishiyama T."/>
            <person name="Yang H."/>
            <person name="Hasebe M."/>
            <person name="Li S."/>
            <person name="Pierce S.K."/>
            <person name="Wang J."/>
        </authorList>
    </citation>
    <scope>NUCLEOTIDE SEQUENCE [LARGE SCALE GENOMIC DNA]</scope>
    <source>
        <strain evidence="8">EC2010</strain>
        <tissue evidence="8">Whole organism of an adult</tissue>
    </source>
</reference>
<feature type="region of interest" description="Disordered" evidence="6">
    <location>
        <begin position="82"/>
        <end position="117"/>
    </location>
</feature>
<organism evidence="8 9">
    <name type="scientific">Elysia chlorotica</name>
    <name type="common">Eastern emerald elysia</name>
    <name type="synonym">Sea slug</name>
    <dbReference type="NCBI Taxonomy" id="188477"/>
    <lineage>
        <taxon>Eukaryota</taxon>
        <taxon>Metazoa</taxon>
        <taxon>Spiralia</taxon>
        <taxon>Lophotrochozoa</taxon>
        <taxon>Mollusca</taxon>
        <taxon>Gastropoda</taxon>
        <taxon>Heterobranchia</taxon>
        <taxon>Euthyneura</taxon>
        <taxon>Panpulmonata</taxon>
        <taxon>Sacoglossa</taxon>
        <taxon>Placobranchoidea</taxon>
        <taxon>Plakobranchidae</taxon>
        <taxon>Elysia</taxon>
    </lineage>
</organism>
<keyword evidence="9" id="KW-1185">Reference proteome</keyword>
<keyword evidence="5" id="KW-0539">Nucleus</keyword>
<feature type="compositionally biased region" description="Low complexity" evidence="6">
    <location>
        <begin position="41"/>
        <end position="64"/>
    </location>
</feature>
<dbReference type="EMBL" id="RQTK01001010">
    <property type="protein sequence ID" value="RUS72845.1"/>
    <property type="molecule type" value="Genomic_DNA"/>
</dbReference>
<dbReference type="InterPro" id="IPR009057">
    <property type="entry name" value="Homeodomain-like_sf"/>
</dbReference>
<keyword evidence="3" id="KW-0238">DNA-binding</keyword>
<dbReference type="GO" id="GO:0048468">
    <property type="term" value="P:cell development"/>
    <property type="evidence" value="ECO:0007669"/>
    <property type="project" value="TreeGrafter"/>
</dbReference>
<dbReference type="Pfam" id="PF05920">
    <property type="entry name" value="Homeobox_KN"/>
    <property type="match status" value="1"/>
</dbReference>
<dbReference type="SUPFAM" id="SSF46689">
    <property type="entry name" value="Homeodomain-like"/>
    <property type="match status" value="1"/>
</dbReference>
<comment type="similarity">
    <text evidence="2">Belongs to the TALE/IRO homeobox family.</text>
</comment>
<dbReference type="PANTHER" id="PTHR11211:SF40">
    <property type="entry name" value="MIRROR, ISOFORM C"/>
    <property type="match status" value="1"/>
</dbReference>
<evidence type="ECO:0000256" key="2">
    <source>
        <dbReference type="ARBA" id="ARBA00008446"/>
    </source>
</evidence>
<comment type="caution">
    <text evidence="8">The sequence shown here is derived from an EMBL/GenBank/DDBJ whole genome shotgun (WGS) entry which is preliminary data.</text>
</comment>
<name>A0A433SU80_ELYCH</name>
<evidence type="ECO:0000259" key="7">
    <source>
        <dbReference type="Pfam" id="PF05920"/>
    </source>
</evidence>
<dbReference type="CDD" id="cd00086">
    <property type="entry name" value="homeodomain"/>
    <property type="match status" value="1"/>
</dbReference>
<dbReference type="GO" id="GO:0005634">
    <property type="term" value="C:nucleus"/>
    <property type="evidence" value="ECO:0007669"/>
    <property type="project" value="UniProtKB-SubCell"/>
</dbReference>
<feature type="domain" description="KN homeodomain" evidence="7">
    <location>
        <begin position="254"/>
        <end position="282"/>
    </location>
</feature>
<proteinExistence type="inferred from homology"/>
<dbReference type="STRING" id="188477.A0A433SU80"/>
<evidence type="ECO:0000256" key="4">
    <source>
        <dbReference type="ARBA" id="ARBA00023155"/>
    </source>
</evidence>
<dbReference type="GO" id="GO:0000978">
    <property type="term" value="F:RNA polymerase II cis-regulatory region sequence-specific DNA binding"/>
    <property type="evidence" value="ECO:0007669"/>
    <property type="project" value="TreeGrafter"/>
</dbReference>
<comment type="subcellular location">
    <subcellularLocation>
        <location evidence="1">Nucleus</location>
    </subcellularLocation>
</comment>
<feature type="compositionally biased region" description="Pro residues" evidence="6">
    <location>
        <begin position="25"/>
        <end position="40"/>
    </location>
</feature>
<evidence type="ECO:0000256" key="3">
    <source>
        <dbReference type="ARBA" id="ARBA00023125"/>
    </source>
</evidence>
<evidence type="ECO:0000256" key="6">
    <source>
        <dbReference type="SAM" id="MobiDB-lite"/>
    </source>
</evidence>
<dbReference type="OrthoDB" id="5399138at2759"/>
<dbReference type="GO" id="GO:0000981">
    <property type="term" value="F:DNA-binding transcription factor activity, RNA polymerase II-specific"/>
    <property type="evidence" value="ECO:0007669"/>
    <property type="project" value="TreeGrafter"/>
</dbReference>
<dbReference type="PANTHER" id="PTHR11211">
    <property type="entry name" value="IROQUOIS-CLASS HOMEODOMAIN PROTEIN IRX"/>
    <property type="match status" value="1"/>
</dbReference>
<accession>A0A433SU80</accession>
<evidence type="ECO:0000313" key="9">
    <source>
        <dbReference type="Proteomes" id="UP000271974"/>
    </source>
</evidence>
<protein>
    <recommendedName>
        <fullName evidence="7">KN homeodomain domain-containing protein</fullName>
    </recommendedName>
</protein>
<dbReference type="AlphaFoldDB" id="A0A433SU80"/>
<dbReference type="InterPro" id="IPR008422">
    <property type="entry name" value="KN_HD"/>
</dbReference>